<dbReference type="STRING" id="74649.A0A2P6QVW8"/>
<dbReference type="Gramene" id="PRQ38342">
    <property type="protein sequence ID" value="PRQ38342"/>
    <property type="gene ID" value="RchiOBHm_Chr4g0412791"/>
</dbReference>
<dbReference type="EMBL" id="PDCK01000042">
    <property type="protein sequence ID" value="PRQ38342.1"/>
    <property type="molecule type" value="Genomic_DNA"/>
</dbReference>
<dbReference type="Pfam" id="PF00646">
    <property type="entry name" value="F-box"/>
    <property type="match status" value="1"/>
</dbReference>
<dbReference type="InterPro" id="IPR036047">
    <property type="entry name" value="F-box-like_dom_sf"/>
</dbReference>
<dbReference type="Gene3D" id="1.20.1280.50">
    <property type="match status" value="1"/>
</dbReference>
<dbReference type="AlphaFoldDB" id="A0A2P6QVW8"/>
<dbReference type="PROSITE" id="PS50181">
    <property type="entry name" value="FBOX"/>
    <property type="match status" value="1"/>
</dbReference>
<dbReference type="InterPro" id="IPR006527">
    <property type="entry name" value="F-box-assoc_dom_typ1"/>
</dbReference>
<dbReference type="InterPro" id="IPR017451">
    <property type="entry name" value="F-box-assoc_interact_dom"/>
</dbReference>
<evidence type="ECO:0000259" key="2">
    <source>
        <dbReference type="PROSITE" id="PS50181"/>
    </source>
</evidence>
<dbReference type="NCBIfam" id="TIGR01640">
    <property type="entry name" value="F_box_assoc_1"/>
    <property type="match status" value="1"/>
</dbReference>
<dbReference type="Proteomes" id="UP000238479">
    <property type="component" value="Chromosome 4"/>
</dbReference>
<comment type="caution">
    <text evidence="3">The sequence shown here is derived from an EMBL/GenBank/DDBJ whole genome shotgun (WGS) entry which is preliminary data.</text>
</comment>
<protein>
    <submittedName>
        <fullName evidence="3">Putative F-box domain-containing protein</fullName>
    </submittedName>
</protein>
<feature type="domain" description="F-box" evidence="2">
    <location>
        <begin position="35"/>
        <end position="81"/>
    </location>
</feature>
<dbReference type="InterPro" id="IPR001810">
    <property type="entry name" value="F-box_dom"/>
</dbReference>
<gene>
    <name evidence="3" type="ORF">RchiOBHm_Chr4g0412791</name>
</gene>
<dbReference type="PANTHER" id="PTHR31672">
    <property type="entry name" value="BNACNNG10540D PROTEIN"/>
    <property type="match status" value="1"/>
</dbReference>
<reference evidence="3 4" key="1">
    <citation type="journal article" date="2018" name="Nat. Genet.">
        <title>The Rosa genome provides new insights in the design of modern roses.</title>
        <authorList>
            <person name="Bendahmane M."/>
        </authorList>
    </citation>
    <scope>NUCLEOTIDE SEQUENCE [LARGE SCALE GENOMIC DNA]</scope>
    <source>
        <strain evidence="4">cv. Old Blush</strain>
    </source>
</reference>
<evidence type="ECO:0000313" key="3">
    <source>
        <dbReference type="EMBL" id="PRQ38342.1"/>
    </source>
</evidence>
<dbReference type="Pfam" id="PF07734">
    <property type="entry name" value="FBA_1"/>
    <property type="match status" value="1"/>
</dbReference>
<name>A0A2P6QVW8_ROSCH</name>
<dbReference type="OMA" id="FWELETY"/>
<organism evidence="3 4">
    <name type="scientific">Rosa chinensis</name>
    <name type="common">China rose</name>
    <dbReference type="NCBI Taxonomy" id="74649"/>
    <lineage>
        <taxon>Eukaryota</taxon>
        <taxon>Viridiplantae</taxon>
        <taxon>Streptophyta</taxon>
        <taxon>Embryophyta</taxon>
        <taxon>Tracheophyta</taxon>
        <taxon>Spermatophyta</taxon>
        <taxon>Magnoliopsida</taxon>
        <taxon>eudicotyledons</taxon>
        <taxon>Gunneridae</taxon>
        <taxon>Pentapetalae</taxon>
        <taxon>rosids</taxon>
        <taxon>fabids</taxon>
        <taxon>Rosales</taxon>
        <taxon>Rosaceae</taxon>
        <taxon>Rosoideae</taxon>
        <taxon>Rosoideae incertae sedis</taxon>
        <taxon>Rosa</taxon>
    </lineage>
</organism>
<evidence type="ECO:0000313" key="4">
    <source>
        <dbReference type="Proteomes" id="UP000238479"/>
    </source>
</evidence>
<evidence type="ECO:0000256" key="1">
    <source>
        <dbReference type="SAM" id="MobiDB-lite"/>
    </source>
</evidence>
<accession>A0A2P6QVW8</accession>
<dbReference type="PANTHER" id="PTHR31672:SF13">
    <property type="entry name" value="F-BOX PROTEIN CPR30-LIKE"/>
    <property type="match status" value="1"/>
</dbReference>
<keyword evidence="4" id="KW-1185">Reference proteome</keyword>
<proteinExistence type="predicted"/>
<dbReference type="SUPFAM" id="SSF81383">
    <property type="entry name" value="F-box domain"/>
    <property type="match status" value="1"/>
</dbReference>
<dbReference type="InterPro" id="IPR050796">
    <property type="entry name" value="SCF_F-box_component"/>
</dbReference>
<feature type="region of interest" description="Disordered" evidence="1">
    <location>
        <begin position="1"/>
        <end position="26"/>
    </location>
</feature>
<sequence length="356" mass="40618">MKITELQRHRDPPDRPQKQYNEEEADLGHDTVHQRPYLLQLPNRRIVDIHCRIPIKTFIKCRRVCKSWRSLFSDPRFTKDLHARTPTCYLVMASGRYFLLDFNDTSSPNGVAALCFQFLRSSDDFVGSCNGFLCLYKKQLNRHGFFISNPITGECLPLPKPMKQDDPPPISCGPSADAITNNILAFLESTRPKSVKEIVYQSCCAFGFGFGFSHISGVYEKWTSEGDGSDCWFWELETYWGLSVMCNFDHQSGIYLNGCLHWIGLPTQGTRFIYVFDIESECFQHIHLPPFTLDNEITKCNLGVVNGCLSITVPSSYNFTVWVMKDHGVKEPWTKELDIKVDLHLGCGSSTQVLNS</sequence>